<proteinExistence type="predicted"/>
<keyword evidence="2" id="KW-0472">Membrane</keyword>
<feature type="compositionally biased region" description="Basic and acidic residues" evidence="1">
    <location>
        <begin position="474"/>
        <end position="485"/>
    </location>
</feature>
<keyword evidence="2" id="KW-1133">Transmembrane helix</keyword>
<feature type="transmembrane region" description="Helical" evidence="2">
    <location>
        <begin position="181"/>
        <end position="198"/>
    </location>
</feature>
<comment type="caution">
    <text evidence="3">The sequence shown here is derived from an EMBL/GenBank/DDBJ whole genome shotgun (WGS) entry which is preliminary data.</text>
</comment>
<name>A0ABR1V6Q3_9PEZI</name>
<keyword evidence="2" id="KW-0812">Transmembrane</keyword>
<feature type="compositionally biased region" description="Polar residues" evidence="1">
    <location>
        <begin position="450"/>
        <end position="459"/>
    </location>
</feature>
<gene>
    <name evidence="3" type="ORF">PG997_013610</name>
</gene>
<feature type="transmembrane region" description="Helical" evidence="2">
    <location>
        <begin position="153"/>
        <end position="175"/>
    </location>
</feature>
<reference evidence="3 4" key="1">
    <citation type="submission" date="2023-01" db="EMBL/GenBank/DDBJ databases">
        <title>Analysis of 21 Apiospora genomes using comparative genomics revels a genus with tremendous synthesis potential of carbohydrate active enzymes and secondary metabolites.</title>
        <authorList>
            <person name="Sorensen T."/>
        </authorList>
    </citation>
    <scope>NUCLEOTIDE SEQUENCE [LARGE SCALE GENOMIC DNA]</scope>
    <source>
        <strain evidence="3 4">CBS 114990</strain>
    </source>
</reference>
<feature type="transmembrane region" description="Helical" evidence="2">
    <location>
        <begin position="295"/>
        <end position="314"/>
    </location>
</feature>
<dbReference type="GeneID" id="92050984"/>
<sequence length="512" mass="56384">MDSQAAGAGTGDGPSPTVAQELTAQWYNPTDIASILLIIGGDVVQKAFAQGTGKPYVPVCFSFGCIAYAFLGLVNVIGDGRIMPPPDYPCKVVNLDSGYARESKSFVVSRLLHDLEASEVRQLASEDRDYSLKITVFEATGNCNGPTQFSWTYLHFLGAVITMIQPGIAVIPLAFKGDWSVFLITAVGTLFVQWYGCLPQWTSEKLPSGQHSDSIYALTAGNGSRDIMVIIGYGLCLDLESLAAPHPPRASRPWEEEAYAKRKRRRPGQGPQREAIVWNVWPFNRVPLRFALTRITYAALSVLWLCLLVNVAAPRECPDSWCFLAVGGLGMFQNAWLAAKELRPAMRNLPLKKVDTFLARKVMDGLMDFHTIFDRGMAPAGGAEAKWWANDDFAEYERERLESGYRGTPRRLQPERYPKFSFKPPPKRRATLAEMKVQKASRPEPPPSTPKMTTAANQGSKRDSVMSGAGQWFKESDLEKVREDDQLSGPSSGGSSPTKTRMSALISTAVCL</sequence>
<evidence type="ECO:0000313" key="4">
    <source>
        <dbReference type="Proteomes" id="UP001433268"/>
    </source>
</evidence>
<accession>A0ABR1V6Q3</accession>
<feature type="compositionally biased region" description="Low complexity" evidence="1">
    <location>
        <begin position="488"/>
        <end position="497"/>
    </location>
</feature>
<dbReference type="EMBL" id="JAQQWN010000009">
    <property type="protein sequence ID" value="KAK8066863.1"/>
    <property type="molecule type" value="Genomic_DNA"/>
</dbReference>
<organism evidence="3 4">
    <name type="scientific">Apiospora hydei</name>
    <dbReference type="NCBI Taxonomy" id="1337664"/>
    <lineage>
        <taxon>Eukaryota</taxon>
        <taxon>Fungi</taxon>
        <taxon>Dikarya</taxon>
        <taxon>Ascomycota</taxon>
        <taxon>Pezizomycotina</taxon>
        <taxon>Sordariomycetes</taxon>
        <taxon>Xylariomycetidae</taxon>
        <taxon>Amphisphaeriales</taxon>
        <taxon>Apiosporaceae</taxon>
        <taxon>Apiospora</taxon>
    </lineage>
</organism>
<feature type="region of interest" description="Disordered" evidence="1">
    <location>
        <begin position="405"/>
        <end position="512"/>
    </location>
</feature>
<feature type="region of interest" description="Disordered" evidence="1">
    <location>
        <begin position="247"/>
        <end position="267"/>
    </location>
</feature>
<dbReference type="RefSeq" id="XP_066663616.1">
    <property type="nucleotide sequence ID" value="XM_066817924.1"/>
</dbReference>
<dbReference type="Proteomes" id="UP001433268">
    <property type="component" value="Unassembled WGS sequence"/>
</dbReference>
<feature type="transmembrane region" description="Helical" evidence="2">
    <location>
        <begin position="320"/>
        <end position="339"/>
    </location>
</feature>
<evidence type="ECO:0000256" key="1">
    <source>
        <dbReference type="SAM" id="MobiDB-lite"/>
    </source>
</evidence>
<evidence type="ECO:0000313" key="3">
    <source>
        <dbReference type="EMBL" id="KAK8066863.1"/>
    </source>
</evidence>
<evidence type="ECO:0000256" key="2">
    <source>
        <dbReference type="SAM" id="Phobius"/>
    </source>
</evidence>
<protein>
    <submittedName>
        <fullName evidence="3">Uncharacterized protein</fullName>
    </submittedName>
</protein>
<keyword evidence="4" id="KW-1185">Reference proteome</keyword>
<feature type="transmembrane region" description="Helical" evidence="2">
    <location>
        <begin position="56"/>
        <end position="77"/>
    </location>
</feature>